<keyword evidence="2" id="KW-0238">DNA-binding</keyword>
<dbReference type="EMBL" id="BSBI01000004">
    <property type="protein sequence ID" value="GLF95268.1"/>
    <property type="molecule type" value="Genomic_DNA"/>
</dbReference>
<evidence type="ECO:0000256" key="1">
    <source>
        <dbReference type="ARBA" id="ARBA00023015"/>
    </source>
</evidence>
<dbReference type="SMART" id="SM00421">
    <property type="entry name" value="HTH_LUXR"/>
    <property type="match status" value="1"/>
</dbReference>
<sequence>MKTMVVHVQCPDIFVRAGAVAVLSRFPQIRASAGTDAETVPDVHLVVAERFDRLVEMLLEDLARRGPIPVALALSHIEGVSVTLALRLGVRAMLMRPDLAPERLVAALTAASRGDGSLPVELLTRLRSELATDGGGRGEELGILPGREREVLMLAAEGYSTVVIARKLGYSERTIKAEFRSIVQRLKLRNRTHSVAYAIRNGYI</sequence>
<dbReference type="PANTHER" id="PTHR44688:SF16">
    <property type="entry name" value="DNA-BINDING TRANSCRIPTIONAL ACTIVATOR DEVR_DOSR"/>
    <property type="match status" value="1"/>
</dbReference>
<dbReference type="PROSITE" id="PS00622">
    <property type="entry name" value="HTH_LUXR_1"/>
    <property type="match status" value="1"/>
</dbReference>
<gene>
    <name evidence="5" type="ORF">SYYSPA8_13245</name>
</gene>
<proteinExistence type="predicted"/>
<dbReference type="InterPro" id="IPR000792">
    <property type="entry name" value="Tscrpt_reg_LuxR_C"/>
</dbReference>
<dbReference type="PANTHER" id="PTHR44688">
    <property type="entry name" value="DNA-BINDING TRANSCRIPTIONAL ACTIVATOR DEVR_DOSR"/>
    <property type="match status" value="1"/>
</dbReference>
<comment type="caution">
    <text evidence="5">The sequence shown here is derived from an EMBL/GenBank/DDBJ whole genome shotgun (WGS) entry which is preliminary data.</text>
</comment>
<keyword evidence="3" id="KW-0804">Transcription</keyword>
<evidence type="ECO:0000256" key="2">
    <source>
        <dbReference type="ARBA" id="ARBA00023125"/>
    </source>
</evidence>
<organism evidence="5 6">
    <name type="scientific">Streptomyces yaizuensis</name>
    <dbReference type="NCBI Taxonomy" id="2989713"/>
    <lineage>
        <taxon>Bacteria</taxon>
        <taxon>Bacillati</taxon>
        <taxon>Actinomycetota</taxon>
        <taxon>Actinomycetes</taxon>
        <taxon>Kitasatosporales</taxon>
        <taxon>Streptomycetaceae</taxon>
        <taxon>Streptomyces</taxon>
    </lineage>
</organism>
<name>A0ABQ5NY39_9ACTN</name>
<evidence type="ECO:0000256" key="3">
    <source>
        <dbReference type="ARBA" id="ARBA00023163"/>
    </source>
</evidence>
<dbReference type="Pfam" id="PF00196">
    <property type="entry name" value="GerE"/>
    <property type="match status" value="1"/>
</dbReference>
<feature type="domain" description="HTH luxR-type" evidence="4">
    <location>
        <begin position="137"/>
        <end position="202"/>
    </location>
</feature>
<dbReference type="PROSITE" id="PS50043">
    <property type="entry name" value="HTH_LUXR_2"/>
    <property type="match status" value="1"/>
</dbReference>
<dbReference type="Gene3D" id="3.40.50.2300">
    <property type="match status" value="1"/>
</dbReference>
<dbReference type="InterPro" id="IPR016032">
    <property type="entry name" value="Sig_transdc_resp-reg_C-effctor"/>
</dbReference>
<dbReference type="CDD" id="cd06170">
    <property type="entry name" value="LuxR_C_like"/>
    <property type="match status" value="1"/>
</dbReference>
<dbReference type="PRINTS" id="PR00038">
    <property type="entry name" value="HTHLUXR"/>
</dbReference>
<keyword evidence="6" id="KW-1185">Reference proteome</keyword>
<protein>
    <submittedName>
        <fullName evidence="5">Response regulator transcription factor</fullName>
    </submittedName>
</protein>
<dbReference type="SUPFAM" id="SSF46894">
    <property type="entry name" value="C-terminal effector domain of the bipartite response regulators"/>
    <property type="match status" value="1"/>
</dbReference>
<evidence type="ECO:0000259" key="4">
    <source>
        <dbReference type="PROSITE" id="PS50043"/>
    </source>
</evidence>
<dbReference type="Proteomes" id="UP001291653">
    <property type="component" value="Unassembled WGS sequence"/>
</dbReference>
<keyword evidence="1" id="KW-0805">Transcription regulation</keyword>
<reference evidence="5 6" key="1">
    <citation type="submission" date="2022-10" db="EMBL/GenBank/DDBJ databases">
        <title>Draft genome sequence of Streptomyces sp. YSPA8.</title>
        <authorList>
            <person name="Moriuchi R."/>
            <person name="Dohra H."/>
            <person name="Yamamura H."/>
            <person name="Kodani S."/>
        </authorList>
    </citation>
    <scope>NUCLEOTIDE SEQUENCE [LARGE SCALE GENOMIC DNA]</scope>
    <source>
        <strain evidence="5 6">YSPA8</strain>
    </source>
</reference>
<evidence type="ECO:0000313" key="5">
    <source>
        <dbReference type="EMBL" id="GLF95268.1"/>
    </source>
</evidence>
<evidence type="ECO:0000313" key="6">
    <source>
        <dbReference type="Proteomes" id="UP001291653"/>
    </source>
</evidence>
<accession>A0ABQ5NY39</accession>